<dbReference type="Proteomes" id="UP000789508">
    <property type="component" value="Unassembled WGS sequence"/>
</dbReference>
<feature type="compositionally biased region" description="Polar residues" evidence="1">
    <location>
        <begin position="67"/>
        <end position="88"/>
    </location>
</feature>
<feature type="compositionally biased region" description="Polar residues" evidence="1">
    <location>
        <begin position="29"/>
        <end position="42"/>
    </location>
</feature>
<dbReference type="AlphaFoldDB" id="A0A9N9EV76"/>
<feature type="region of interest" description="Disordered" evidence="1">
    <location>
        <begin position="1"/>
        <end position="20"/>
    </location>
</feature>
<evidence type="ECO:0000313" key="3">
    <source>
        <dbReference type="Proteomes" id="UP000789508"/>
    </source>
</evidence>
<sequence length="159" mass="17493">GRNYTTDNKENTRPLGPIAPFTLSVQPQLQMGDHNSNNKGKSNTPHTNNNNNNTAMPQTNTNNATTGNIDDATTTNPEVSTDTQHNNHMETNTASTISAQYENNDINTTQLTLPITTQKSASETLSILHQYFTIKTISSNILDLPPLPEPIWGIFSQQQ</sequence>
<evidence type="ECO:0000256" key="1">
    <source>
        <dbReference type="SAM" id="MobiDB-lite"/>
    </source>
</evidence>
<feature type="region of interest" description="Disordered" evidence="1">
    <location>
        <begin position="29"/>
        <end position="88"/>
    </location>
</feature>
<feature type="non-terminal residue" evidence="2">
    <location>
        <position position="159"/>
    </location>
</feature>
<name>A0A9N9EV76_9GLOM</name>
<accession>A0A9N9EV76</accession>
<dbReference type="EMBL" id="CAJVPS010017099">
    <property type="protein sequence ID" value="CAG8692391.1"/>
    <property type="molecule type" value="Genomic_DNA"/>
</dbReference>
<feature type="compositionally biased region" description="Low complexity" evidence="1">
    <location>
        <begin position="43"/>
        <end position="66"/>
    </location>
</feature>
<keyword evidence="3" id="KW-1185">Reference proteome</keyword>
<evidence type="ECO:0000313" key="2">
    <source>
        <dbReference type="EMBL" id="CAG8692391.1"/>
    </source>
</evidence>
<organism evidence="2 3">
    <name type="scientific">Ambispora leptoticha</name>
    <dbReference type="NCBI Taxonomy" id="144679"/>
    <lineage>
        <taxon>Eukaryota</taxon>
        <taxon>Fungi</taxon>
        <taxon>Fungi incertae sedis</taxon>
        <taxon>Mucoromycota</taxon>
        <taxon>Glomeromycotina</taxon>
        <taxon>Glomeromycetes</taxon>
        <taxon>Archaeosporales</taxon>
        <taxon>Ambisporaceae</taxon>
        <taxon>Ambispora</taxon>
    </lineage>
</organism>
<comment type="caution">
    <text evidence="2">The sequence shown here is derived from an EMBL/GenBank/DDBJ whole genome shotgun (WGS) entry which is preliminary data.</text>
</comment>
<protein>
    <submittedName>
        <fullName evidence="2">7902_t:CDS:1</fullName>
    </submittedName>
</protein>
<gene>
    <name evidence="2" type="ORF">ALEPTO_LOCUS11256</name>
</gene>
<proteinExistence type="predicted"/>
<reference evidence="2" key="1">
    <citation type="submission" date="2021-06" db="EMBL/GenBank/DDBJ databases">
        <authorList>
            <person name="Kallberg Y."/>
            <person name="Tangrot J."/>
            <person name="Rosling A."/>
        </authorList>
    </citation>
    <scope>NUCLEOTIDE SEQUENCE</scope>
    <source>
        <strain evidence="2">FL130A</strain>
    </source>
</reference>